<dbReference type="SMART" id="SM00724">
    <property type="entry name" value="TLC"/>
    <property type="match status" value="1"/>
</dbReference>
<feature type="transmembrane region" description="Helical" evidence="6">
    <location>
        <begin position="93"/>
        <end position="113"/>
    </location>
</feature>
<dbReference type="GO" id="GO:0016020">
    <property type="term" value="C:membrane"/>
    <property type="evidence" value="ECO:0007669"/>
    <property type="project" value="UniProtKB-SubCell"/>
</dbReference>
<gene>
    <name evidence="8" type="ORF">AMTR_s00066p00202000</name>
</gene>
<keyword evidence="3 6" id="KW-1133">Transmembrane helix</keyword>
<dbReference type="Gramene" id="ERN20356">
    <property type="protein sequence ID" value="ERN20356"/>
    <property type="gene ID" value="AMTR_s00066p00202000"/>
</dbReference>
<protein>
    <recommendedName>
        <fullName evidence="7">TLC domain-containing protein</fullName>
    </recommendedName>
</protein>
<evidence type="ECO:0000256" key="4">
    <source>
        <dbReference type="ARBA" id="ARBA00023136"/>
    </source>
</evidence>
<evidence type="ECO:0000259" key="7">
    <source>
        <dbReference type="PROSITE" id="PS50922"/>
    </source>
</evidence>
<dbReference type="Proteomes" id="UP000017836">
    <property type="component" value="Unassembled WGS sequence"/>
</dbReference>
<evidence type="ECO:0000256" key="3">
    <source>
        <dbReference type="ARBA" id="ARBA00022989"/>
    </source>
</evidence>
<feature type="domain" description="TLC" evidence="7">
    <location>
        <begin position="34"/>
        <end position="260"/>
    </location>
</feature>
<dbReference type="Pfam" id="PF03798">
    <property type="entry name" value="TRAM_LAG1_CLN8"/>
    <property type="match status" value="1"/>
</dbReference>
<feature type="transmembrane region" description="Helical" evidence="6">
    <location>
        <begin position="187"/>
        <end position="205"/>
    </location>
</feature>
<accession>U5D417</accession>
<proteinExistence type="predicted"/>
<name>U5D417_AMBTC</name>
<dbReference type="PANTHER" id="PTHR31766">
    <property type="entry name" value="GLABROUS1 ENHANCER-BINDING PROTEIN-LIKE 2"/>
    <property type="match status" value="1"/>
</dbReference>
<comment type="subcellular location">
    <subcellularLocation>
        <location evidence="1">Membrane</location>
        <topology evidence="1">Multi-pass membrane protein</topology>
    </subcellularLocation>
</comment>
<evidence type="ECO:0000313" key="9">
    <source>
        <dbReference type="Proteomes" id="UP000017836"/>
    </source>
</evidence>
<dbReference type="EMBL" id="KI392060">
    <property type="protein sequence ID" value="ERN20356.1"/>
    <property type="molecule type" value="Genomic_DNA"/>
</dbReference>
<organism evidence="8 9">
    <name type="scientific">Amborella trichopoda</name>
    <dbReference type="NCBI Taxonomy" id="13333"/>
    <lineage>
        <taxon>Eukaryota</taxon>
        <taxon>Viridiplantae</taxon>
        <taxon>Streptophyta</taxon>
        <taxon>Embryophyta</taxon>
        <taxon>Tracheophyta</taxon>
        <taxon>Spermatophyta</taxon>
        <taxon>Magnoliopsida</taxon>
        <taxon>Amborellales</taxon>
        <taxon>Amborellaceae</taxon>
        <taxon>Amborella</taxon>
    </lineage>
</organism>
<keyword evidence="2 5" id="KW-0812">Transmembrane</keyword>
<dbReference type="KEGG" id="atr:18448766"/>
<dbReference type="InterPro" id="IPR006634">
    <property type="entry name" value="TLC-dom"/>
</dbReference>
<keyword evidence="9" id="KW-1185">Reference proteome</keyword>
<dbReference type="AlphaFoldDB" id="U5D417"/>
<dbReference type="STRING" id="13333.U5D417"/>
<evidence type="ECO:0000256" key="2">
    <source>
        <dbReference type="ARBA" id="ARBA00022692"/>
    </source>
</evidence>
<dbReference type="InterPro" id="IPR040327">
    <property type="entry name" value="At5g14285-like"/>
</dbReference>
<feature type="transmembrane region" description="Helical" evidence="6">
    <location>
        <begin position="6"/>
        <end position="27"/>
    </location>
</feature>
<reference evidence="9" key="1">
    <citation type="journal article" date="2013" name="Science">
        <title>The Amborella genome and the evolution of flowering plants.</title>
        <authorList>
            <consortium name="Amborella Genome Project"/>
        </authorList>
    </citation>
    <scope>NUCLEOTIDE SEQUENCE [LARGE SCALE GENOMIC DNA]</scope>
</reference>
<sequence length="265" mass="29749">MLEFDFPALLPSLAFFLLVYLSAYFVVFRRHRPEFRKEAASCFISLAHGTPVAAMAIFSLSSEPQFAKAALSLSTNPKNFPESFPFAGPNTPFQAAILDYSIAYFLVDILHYLIFFPSDVLFIGHHVATIFVLATCRYLTGYGAPGILSLLILAELTSACQNTWTLARLQRAHSKMAAKVYDSLTPAFYFVYTLVRGFMGPYFMYKMGVFYFTGGGDGVIPRWVSLSWVVVVVTAISVSALWISNLWVEFYLEKLAKVKEVKKDQ</sequence>
<evidence type="ECO:0000256" key="1">
    <source>
        <dbReference type="ARBA" id="ARBA00004141"/>
    </source>
</evidence>
<dbReference type="PANTHER" id="PTHR31766:SF2">
    <property type="entry name" value="GLABROUS1 ENHANCER-BINDING PROTEIN-LIKE 2"/>
    <property type="match status" value="1"/>
</dbReference>
<dbReference type="PROSITE" id="PS50922">
    <property type="entry name" value="TLC"/>
    <property type="match status" value="1"/>
</dbReference>
<dbReference type="HOGENOM" id="CLU_077246_0_0_1"/>
<feature type="transmembrane region" description="Helical" evidence="6">
    <location>
        <begin position="225"/>
        <end position="248"/>
    </location>
</feature>
<evidence type="ECO:0000256" key="5">
    <source>
        <dbReference type="PROSITE-ProRule" id="PRU00205"/>
    </source>
</evidence>
<feature type="transmembrane region" description="Helical" evidence="6">
    <location>
        <begin position="146"/>
        <end position="167"/>
    </location>
</feature>
<keyword evidence="4 5" id="KW-0472">Membrane</keyword>
<dbReference type="OrthoDB" id="204175at2759"/>
<evidence type="ECO:0000313" key="8">
    <source>
        <dbReference type="EMBL" id="ERN20356.1"/>
    </source>
</evidence>
<dbReference type="eggNOG" id="ENOG502QTZA">
    <property type="taxonomic scope" value="Eukaryota"/>
</dbReference>
<dbReference type="OMA" id="DGVIPRW"/>
<evidence type="ECO:0000256" key="6">
    <source>
        <dbReference type="SAM" id="Phobius"/>
    </source>
</evidence>